<dbReference type="GO" id="GO:0003924">
    <property type="term" value="F:GTPase activity"/>
    <property type="evidence" value="ECO:0007669"/>
    <property type="project" value="InterPro"/>
</dbReference>
<evidence type="ECO:0000256" key="4">
    <source>
        <dbReference type="ARBA" id="ARBA00023134"/>
    </source>
</evidence>
<evidence type="ECO:0000256" key="5">
    <source>
        <dbReference type="ARBA" id="ARBA00023136"/>
    </source>
</evidence>
<keyword evidence="4" id="KW-0342">GTP-binding</keyword>
<dbReference type="InterPro" id="IPR027417">
    <property type="entry name" value="P-loop_NTPase"/>
</dbReference>
<gene>
    <name evidence="9" type="ORF">FB550_12026</name>
</gene>
<evidence type="ECO:0000256" key="1">
    <source>
        <dbReference type="ARBA" id="ARBA00004370"/>
    </source>
</evidence>
<keyword evidence="3" id="KW-0378">Hydrolase</keyword>
<dbReference type="InterPro" id="IPR040576">
    <property type="entry name" value="DLP_helical"/>
</dbReference>
<dbReference type="Proteomes" id="UP000319671">
    <property type="component" value="Unassembled WGS sequence"/>
</dbReference>
<keyword evidence="2" id="KW-0547">Nucleotide-binding</keyword>
<evidence type="ECO:0000256" key="2">
    <source>
        <dbReference type="ARBA" id="ARBA00022741"/>
    </source>
</evidence>
<protein>
    <submittedName>
        <fullName evidence="9">50S ribosome-binding GTPase</fullName>
    </submittedName>
</protein>
<dbReference type="InterPro" id="IPR027094">
    <property type="entry name" value="Mitofusin_fam"/>
</dbReference>
<dbReference type="RefSeq" id="WP_144568045.1">
    <property type="nucleotide sequence ID" value="NZ_VIVN01000020.1"/>
</dbReference>
<feature type="domain" description="G" evidence="7">
    <location>
        <begin position="53"/>
        <end position="185"/>
    </location>
</feature>
<dbReference type="Gene3D" id="3.40.50.300">
    <property type="entry name" value="P-loop containing nucleotide triphosphate hydrolases"/>
    <property type="match status" value="1"/>
</dbReference>
<dbReference type="PANTHER" id="PTHR10465:SF0">
    <property type="entry name" value="SARCALUMENIN"/>
    <property type="match status" value="1"/>
</dbReference>
<evidence type="ECO:0000259" key="7">
    <source>
        <dbReference type="Pfam" id="PF01926"/>
    </source>
</evidence>
<evidence type="ECO:0000259" key="8">
    <source>
        <dbReference type="Pfam" id="PF18709"/>
    </source>
</evidence>
<keyword evidence="6" id="KW-0175">Coiled coil</keyword>
<dbReference type="GO" id="GO:0005525">
    <property type="term" value="F:GTP binding"/>
    <property type="evidence" value="ECO:0007669"/>
    <property type="project" value="UniProtKB-KW"/>
</dbReference>
<dbReference type="InterPro" id="IPR006073">
    <property type="entry name" value="GTP-bd"/>
</dbReference>
<dbReference type="EMBL" id="VIVN01000020">
    <property type="protein sequence ID" value="TWD92214.1"/>
    <property type="molecule type" value="Genomic_DNA"/>
</dbReference>
<evidence type="ECO:0000313" key="9">
    <source>
        <dbReference type="EMBL" id="TWD92214.1"/>
    </source>
</evidence>
<feature type="domain" description="Dynamin-like helical" evidence="8">
    <location>
        <begin position="363"/>
        <end position="551"/>
    </location>
</feature>
<comment type="subcellular location">
    <subcellularLocation>
        <location evidence="1">Membrane</location>
    </subcellularLocation>
</comment>
<feature type="coiled-coil region" evidence="6">
    <location>
        <begin position="535"/>
        <end position="562"/>
    </location>
</feature>
<dbReference type="GO" id="GO:0008053">
    <property type="term" value="P:mitochondrial fusion"/>
    <property type="evidence" value="ECO:0007669"/>
    <property type="project" value="TreeGrafter"/>
</dbReference>
<keyword evidence="5" id="KW-0472">Membrane</keyword>
<keyword evidence="10" id="KW-1185">Reference proteome</keyword>
<dbReference type="AlphaFoldDB" id="A0A561CM90"/>
<organism evidence="9 10">
    <name type="scientific">Neobacillus bataviensis</name>
    <dbReference type="NCBI Taxonomy" id="220685"/>
    <lineage>
        <taxon>Bacteria</taxon>
        <taxon>Bacillati</taxon>
        <taxon>Bacillota</taxon>
        <taxon>Bacilli</taxon>
        <taxon>Bacillales</taxon>
        <taxon>Bacillaceae</taxon>
        <taxon>Neobacillus</taxon>
    </lineage>
</organism>
<proteinExistence type="predicted"/>
<evidence type="ECO:0000256" key="6">
    <source>
        <dbReference type="SAM" id="Coils"/>
    </source>
</evidence>
<evidence type="ECO:0000313" key="10">
    <source>
        <dbReference type="Proteomes" id="UP000319671"/>
    </source>
</evidence>
<accession>A0A561CM90</accession>
<dbReference type="SUPFAM" id="SSF52540">
    <property type="entry name" value="P-loop containing nucleoside triphosphate hydrolases"/>
    <property type="match status" value="1"/>
</dbReference>
<name>A0A561CM90_9BACI</name>
<dbReference type="GO" id="GO:0016020">
    <property type="term" value="C:membrane"/>
    <property type="evidence" value="ECO:0007669"/>
    <property type="project" value="UniProtKB-SubCell"/>
</dbReference>
<comment type="caution">
    <text evidence="9">The sequence shown here is derived from an EMBL/GenBank/DDBJ whole genome shotgun (WGS) entry which is preliminary data.</text>
</comment>
<sequence>MKELDFSKHNSDIWSLVEEITGLLSLSEVDEIKEMVSEFRSFLDDDRKQKKLRIAFIGQYNAGKSSTIAALTGAKFIHKKYEMVENEQKLVQVYQVGDKRLNVGAQIMTDTTETYDWENVEIIDTPGINAGRTDHDAKTLDQISKSDLLVFVVSNELFNPQGGAFFRKLLFDLQRSGQIMLVINKMSREAGAPKILEKSLLEVIDPYHPKDFYTSFIDANYYLEAQLEEDDEEEKEYLEDKSNFDSFISSLQRLIAANQFTARLLTPLHRSAEVLEKTLNYLSTDNKNERDLLELLRRKANLIRSSKIRLHNGIQSELNSIEHQVIMIGEQVAGKVDGHYNSDEINHAVRETERTIQNESEKTLENIQALIEKEFEQLQTELVNLQESSLGMATLESFVTKGVTVQSFSDRNISERKKTQSIVGKAPDALNQLGKFAGEVSKETIVGVVHKFGGKFKPWGATKLTKFVNKLGPILSIAGVVLDVFFAAKEEYDETKHEQQLREARADIRNEFRQVGKEIRKELEQNIEGGIMPFFQKEIEVIEQQQNEIRQTESTKEQSLMQIGILLSRVRVKIAEIG</sequence>
<dbReference type="Pfam" id="PF01926">
    <property type="entry name" value="MMR_HSR1"/>
    <property type="match status" value="1"/>
</dbReference>
<dbReference type="PANTHER" id="PTHR10465">
    <property type="entry name" value="TRANSMEMBRANE GTPASE FZO1"/>
    <property type="match status" value="1"/>
</dbReference>
<reference evidence="9 10" key="1">
    <citation type="submission" date="2019-06" db="EMBL/GenBank/DDBJ databases">
        <title>Sorghum-associated microbial communities from plants grown in Nebraska, USA.</title>
        <authorList>
            <person name="Schachtman D."/>
        </authorList>
    </citation>
    <scope>NUCLEOTIDE SEQUENCE [LARGE SCALE GENOMIC DNA]</scope>
    <source>
        <strain evidence="9 10">2482</strain>
    </source>
</reference>
<dbReference type="Pfam" id="PF18709">
    <property type="entry name" value="DLP_helical"/>
    <property type="match status" value="1"/>
</dbReference>
<evidence type="ECO:0000256" key="3">
    <source>
        <dbReference type="ARBA" id="ARBA00022801"/>
    </source>
</evidence>